<dbReference type="EMBL" id="DWVP01000001">
    <property type="protein sequence ID" value="HJC84171.1"/>
    <property type="molecule type" value="Genomic_DNA"/>
</dbReference>
<feature type="transmembrane region" description="Helical" evidence="7">
    <location>
        <begin position="287"/>
        <end position="307"/>
    </location>
</feature>
<evidence type="ECO:0000313" key="9">
    <source>
        <dbReference type="EMBL" id="HJC84171.1"/>
    </source>
</evidence>
<keyword evidence="3" id="KW-0201">Cytochrome c-type biogenesis</keyword>
<feature type="transmembrane region" description="Helical" evidence="7">
    <location>
        <begin position="319"/>
        <end position="335"/>
    </location>
</feature>
<feature type="compositionally biased region" description="Low complexity" evidence="6">
    <location>
        <begin position="69"/>
        <end position="81"/>
    </location>
</feature>
<feature type="transmembrane region" description="Helical" evidence="7">
    <location>
        <begin position="191"/>
        <end position="207"/>
    </location>
</feature>
<dbReference type="Proteomes" id="UP000823858">
    <property type="component" value="Unassembled WGS sequence"/>
</dbReference>
<sequence>MNGNEGLATFSDVAYATTAGIYLVALVISLVYYGMLRSATDARRERARILGESKAKADTASKVSVGAGAGAAGASDTVDTGDTIDIDEKDAADDGSHDVSGIATGSMSEEDLPKNFQVETLRKKFRRTDQWGGMAQMVVWLGVAVHFLFLVTRGIAAERFPWGNLFEYVSVITGVSMLVACVLLRRPSMRVVWPWLLVPNMMMMFYAGTELYSDVQPLVPSLNSYWYWIHVSTVSIGGSIGLVSGVASLMYLFRRSQPKGKEKGFFGAIATPLPDASKLDALAYRTAIWTLPIFGLGVILGAIWAHFAWGRFWGWDPKETVSLITWLLYAAYLHARATPGMRGKPAAWINVVAFVTMVFNLFFINIVVSGLHSYAGLN</sequence>
<organism evidence="9 10">
    <name type="scientific">Candidatus Corynebacterium faecigallinarum</name>
    <dbReference type="NCBI Taxonomy" id="2838528"/>
    <lineage>
        <taxon>Bacteria</taxon>
        <taxon>Bacillati</taxon>
        <taxon>Actinomycetota</taxon>
        <taxon>Actinomycetes</taxon>
        <taxon>Mycobacteriales</taxon>
        <taxon>Corynebacteriaceae</taxon>
        <taxon>Corynebacterium</taxon>
    </lineage>
</organism>
<proteinExistence type="predicted"/>
<dbReference type="InterPro" id="IPR045062">
    <property type="entry name" value="Cyt_c_biogenesis_CcsA/CcmC"/>
</dbReference>
<evidence type="ECO:0000313" key="10">
    <source>
        <dbReference type="Proteomes" id="UP000823858"/>
    </source>
</evidence>
<dbReference type="PANTHER" id="PTHR30071">
    <property type="entry name" value="HEME EXPORTER PROTEIN C"/>
    <property type="match status" value="1"/>
</dbReference>
<gene>
    <name evidence="9" type="primary">ccsB</name>
    <name evidence="9" type="ORF">H9751_01190</name>
</gene>
<dbReference type="GO" id="GO:0020037">
    <property type="term" value="F:heme binding"/>
    <property type="evidence" value="ECO:0007669"/>
    <property type="project" value="InterPro"/>
</dbReference>
<comment type="subcellular location">
    <subcellularLocation>
        <location evidence="1">Membrane</location>
        <topology evidence="1">Multi-pass membrane protein</topology>
    </subcellularLocation>
</comment>
<evidence type="ECO:0000256" key="3">
    <source>
        <dbReference type="ARBA" id="ARBA00022748"/>
    </source>
</evidence>
<feature type="compositionally biased region" description="Acidic residues" evidence="6">
    <location>
        <begin position="82"/>
        <end position="91"/>
    </location>
</feature>
<feature type="domain" description="Cytochrome c assembly protein" evidence="8">
    <location>
        <begin position="164"/>
        <end position="372"/>
    </location>
</feature>
<comment type="caution">
    <text evidence="9">The sequence shown here is derived from an EMBL/GenBank/DDBJ whole genome shotgun (WGS) entry which is preliminary data.</text>
</comment>
<evidence type="ECO:0000256" key="5">
    <source>
        <dbReference type="ARBA" id="ARBA00023136"/>
    </source>
</evidence>
<accession>A0A9D2QCZ8</accession>
<dbReference type="Pfam" id="PF01578">
    <property type="entry name" value="Cytochrom_C_asm"/>
    <property type="match status" value="1"/>
</dbReference>
<feature type="transmembrane region" description="Helical" evidence="7">
    <location>
        <begin position="131"/>
        <end position="153"/>
    </location>
</feature>
<feature type="transmembrane region" description="Helical" evidence="7">
    <location>
        <begin position="227"/>
        <end position="253"/>
    </location>
</feature>
<reference evidence="9" key="2">
    <citation type="submission" date="2021-04" db="EMBL/GenBank/DDBJ databases">
        <authorList>
            <person name="Gilroy R."/>
        </authorList>
    </citation>
    <scope>NUCLEOTIDE SEQUENCE</scope>
    <source>
        <strain evidence="9">ChiHjej13B12-4958</strain>
    </source>
</reference>
<name>A0A9D2QCZ8_9CORY</name>
<dbReference type="AlphaFoldDB" id="A0A9D2QCZ8"/>
<keyword evidence="2 7" id="KW-0812">Transmembrane</keyword>
<dbReference type="InterPro" id="IPR002541">
    <property type="entry name" value="Cyt_c_assembly"/>
</dbReference>
<dbReference type="NCBIfam" id="TIGR03144">
    <property type="entry name" value="cytochr_II_ccsB"/>
    <property type="match status" value="1"/>
</dbReference>
<dbReference type="GO" id="GO:0005886">
    <property type="term" value="C:plasma membrane"/>
    <property type="evidence" value="ECO:0007669"/>
    <property type="project" value="TreeGrafter"/>
</dbReference>
<evidence type="ECO:0000256" key="1">
    <source>
        <dbReference type="ARBA" id="ARBA00004141"/>
    </source>
</evidence>
<dbReference type="InterPro" id="IPR017562">
    <property type="entry name" value="Cyt_c_biogenesis_CcsA"/>
</dbReference>
<evidence type="ECO:0000256" key="7">
    <source>
        <dbReference type="SAM" id="Phobius"/>
    </source>
</evidence>
<keyword evidence="5 7" id="KW-0472">Membrane</keyword>
<dbReference type="GO" id="GO:0017004">
    <property type="term" value="P:cytochrome complex assembly"/>
    <property type="evidence" value="ECO:0007669"/>
    <property type="project" value="UniProtKB-KW"/>
</dbReference>
<feature type="transmembrane region" description="Helical" evidence="7">
    <location>
        <begin position="165"/>
        <end position="184"/>
    </location>
</feature>
<evidence type="ECO:0000259" key="8">
    <source>
        <dbReference type="Pfam" id="PF01578"/>
    </source>
</evidence>
<evidence type="ECO:0000256" key="6">
    <source>
        <dbReference type="SAM" id="MobiDB-lite"/>
    </source>
</evidence>
<feature type="transmembrane region" description="Helical" evidence="7">
    <location>
        <begin position="13"/>
        <end position="36"/>
    </location>
</feature>
<keyword evidence="4 7" id="KW-1133">Transmembrane helix</keyword>
<evidence type="ECO:0000256" key="2">
    <source>
        <dbReference type="ARBA" id="ARBA00022692"/>
    </source>
</evidence>
<dbReference type="PANTHER" id="PTHR30071:SF1">
    <property type="entry name" value="CYTOCHROME B_B6 PROTEIN-RELATED"/>
    <property type="match status" value="1"/>
</dbReference>
<feature type="transmembrane region" description="Helical" evidence="7">
    <location>
        <begin position="347"/>
        <end position="368"/>
    </location>
</feature>
<evidence type="ECO:0000256" key="4">
    <source>
        <dbReference type="ARBA" id="ARBA00022989"/>
    </source>
</evidence>
<feature type="region of interest" description="Disordered" evidence="6">
    <location>
        <begin position="69"/>
        <end position="99"/>
    </location>
</feature>
<reference evidence="9" key="1">
    <citation type="journal article" date="2021" name="PeerJ">
        <title>Extensive microbial diversity within the chicken gut microbiome revealed by metagenomics and culture.</title>
        <authorList>
            <person name="Gilroy R."/>
            <person name="Ravi A."/>
            <person name="Getino M."/>
            <person name="Pursley I."/>
            <person name="Horton D.L."/>
            <person name="Alikhan N.F."/>
            <person name="Baker D."/>
            <person name="Gharbi K."/>
            <person name="Hall N."/>
            <person name="Watson M."/>
            <person name="Adriaenssens E.M."/>
            <person name="Foster-Nyarko E."/>
            <person name="Jarju S."/>
            <person name="Secka A."/>
            <person name="Antonio M."/>
            <person name="Oren A."/>
            <person name="Chaudhuri R.R."/>
            <person name="La Ragione R."/>
            <person name="Hildebrand F."/>
            <person name="Pallen M.J."/>
        </authorList>
    </citation>
    <scope>NUCLEOTIDE SEQUENCE</scope>
    <source>
        <strain evidence="9">ChiHjej13B12-4958</strain>
    </source>
</reference>
<protein>
    <submittedName>
        <fullName evidence="9">C-type cytochrome biogenesis protein CcsB</fullName>
    </submittedName>
</protein>